<dbReference type="EMBL" id="BAAALY010000006">
    <property type="protein sequence ID" value="GAA1540525.1"/>
    <property type="molecule type" value="Genomic_DNA"/>
</dbReference>
<feature type="compositionally biased region" description="Low complexity" evidence="1">
    <location>
        <begin position="110"/>
        <end position="122"/>
    </location>
</feature>
<organism evidence="4 5">
    <name type="scientific">Brevibacterium picturae</name>
    <dbReference type="NCBI Taxonomy" id="260553"/>
    <lineage>
        <taxon>Bacteria</taxon>
        <taxon>Bacillati</taxon>
        <taxon>Actinomycetota</taxon>
        <taxon>Actinomycetes</taxon>
        <taxon>Micrococcales</taxon>
        <taxon>Brevibacteriaceae</taxon>
        <taxon>Brevibacterium</taxon>
    </lineage>
</organism>
<feature type="domain" description="Helix-hairpin-helix DNA-binding motif class 1" evidence="3">
    <location>
        <begin position="248"/>
        <end position="267"/>
    </location>
</feature>
<dbReference type="Gene3D" id="3.10.560.10">
    <property type="entry name" value="Outer membrane lipoprotein wza domain like"/>
    <property type="match status" value="1"/>
</dbReference>
<dbReference type="SMART" id="SM00278">
    <property type="entry name" value="HhH1"/>
    <property type="match status" value="2"/>
</dbReference>
<feature type="compositionally biased region" description="Acidic residues" evidence="1">
    <location>
        <begin position="28"/>
        <end position="38"/>
    </location>
</feature>
<evidence type="ECO:0000256" key="2">
    <source>
        <dbReference type="SAM" id="Phobius"/>
    </source>
</evidence>
<feature type="region of interest" description="Disordered" evidence="1">
    <location>
        <begin position="190"/>
        <end position="237"/>
    </location>
</feature>
<dbReference type="InterPro" id="IPR010994">
    <property type="entry name" value="RuvA_2-like"/>
</dbReference>
<dbReference type="Proteomes" id="UP001501791">
    <property type="component" value="Unassembled WGS sequence"/>
</dbReference>
<proteinExistence type="predicted"/>
<keyword evidence="2" id="KW-0812">Transmembrane</keyword>
<evidence type="ECO:0000313" key="5">
    <source>
        <dbReference type="Proteomes" id="UP001501791"/>
    </source>
</evidence>
<keyword evidence="2" id="KW-1133">Transmembrane helix</keyword>
<dbReference type="Pfam" id="PF12836">
    <property type="entry name" value="HHH_3"/>
    <property type="match status" value="1"/>
</dbReference>
<name>A0ABN2BIW3_9MICO</name>
<dbReference type="InterPro" id="IPR019554">
    <property type="entry name" value="Soluble_ligand-bd"/>
</dbReference>
<gene>
    <name evidence="4" type="ORF">GCM10009691_14200</name>
</gene>
<dbReference type="SUPFAM" id="SSF47781">
    <property type="entry name" value="RuvA domain 2-like"/>
    <property type="match status" value="1"/>
</dbReference>
<dbReference type="InterPro" id="IPR004509">
    <property type="entry name" value="Competence_ComEA_HhH"/>
</dbReference>
<keyword evidence="2" id="KW-0472">Membrane</keyword>
<dbReference type="RefSeq" id="WP_346035690.1">
    <property type="nucleotide sequence ID" value="NZ_BAAALY010000006.1"/>
</dbReference>
<keyword evidence="5" id="KW-1185">Reference proteome</keyword>
<protein>
    <recommendedName>
        <fullName evidence="3">Helix-hairpin-helix DNA-binding motif class 1 domain-containing protein</fullName>
    </recommendedName>
</protein>
<feature type="region of interest" description="Disordered" evidence="1">
    <location>
        <begin position="76"/>
        <end position="128"/>
    </location>
</feature>
<evidence type="ECO:0000313" key="4">
    <source>
        <dbReference type="EMBL" id="GAA1540525.1"/>
    </source>
</evidence>
<accession>A0ABN2BIW3</accession>
<dbReference type="InterPro" id="IPR051675">
    <property type="entry name" value="Endo/Exo/Phosphatase_dom_1"/>
</dbReference>
<feature type="transmembrane region" description="Helical" evidence="2">
    <location>
        <begin position="48"/>
        <end position="67"/>
    </location>
</feature>
<dbReference type="NCBIfam" id="TIGR00426">
    <property type="entry name" value="competence protein ComEA helix-hairpin-helix repeat region"/>
    <property type="match status" value="1"/>
</dbReference>
<feature type="region of interest" description="Disordered" evidence="1">
    <location>
        <begin position="1"/>
        <end position="42"/>
    </location>
</feature>
<comment type="caution">
    <text evidence="4">The sequence shown here is derived from an EMBL/GenBank/DDBJ whole genome shotgun (WGS) entry which is preliminary data.</text>
</comment>
<feature type="compositionally biased region" description="Low complexity" evidence="1">
    <location>
        <begin position="198"/>
        <end position="233"/>
    </location>
</feature>
<evidence type="ECO:0000259" key="3">
    <source>
        <dbReference type="SMART" id="SM00278"/>
    </source>
</evidence>
<dbReference type="PANTHER" id="PTHR21180:SF32">
    <property type="entry name" value="ENDONUCLEASE_EXONUCLEASE_PHOSPHATASE FAMILY DOMAIN-CONTAINING PROTEIN 1"/>
    <property type="match status" value="1"/>
</dbReference>
<dbReference type="Pfam" id="PF10531">
    <property type="entry name" value="SLBB"/>
    <property type="match status" value="1"/>
</dbReference>
<reference evidence="4 5" key="1">
    <citation type="journal article" date="2019" name="Int. J. Syst. Evol. Microbiol.">
        <title>The Global Catalogue of Microorganisms (GCM) 10K type strain sequencing project: providing services to taxonomists for standard genome sequencing and annotation.</title>
        <authorList>
            <consortium name="The Broad Institute Genomics Platform"/>
            <consortium name="The Broad Institute Genome Sequencing Center for Infectious Disease"/>
            <person name="Wu L."/>
            <person name="Ma J."/>
        </authorList>
    </citation>
    <scope>NUCLEOTIDE SEQUENCE [LARGE SCALE GENOMIC DNA]</scope>
    <source>
        <strain evidence="4 5">JCM 13319</strain>
    </source>
</reference>
<feature type="domain" description="Helix-hairpin-helix DNA-binding motif class 1" evidence="3">
    <location>
        <begin position="277"/>
        <end position="296"/>
    </location>
</feature>
<evidence type="ECO:0000256" key="1">
    <source>
        <dbReference type="SAM" id="MobiDB-lite"/>
    </source>
</evidence>
<dbReference type="InterPro" id="IPR003583">
    <property type="entry name" value="Hlx-hairpin-Hlx_DNA-bd_motif"/>
</dbReference>
<dbReference type="Gene3D" id="1.10.150.320">
    <property type="entry name" value="Photosystem II 12 kDa extrinsic protein"/>
    <property type="match status" value="1"/>
</dbReference>
<sequence length="300" mass="30095">MAVSPDDRFAGLINSSAERGGWVPGDVFESDSEGEEEAVEPRRVRPPVLVALAVATIAVLVIAFLIVRPAPQHAASDEHVGSAEGGGTESDQADPNQADPDQADPDQADPDQAQAQAQAEAASATQSTESGAVIVHVTGAVHRPSVVSLTAGARVHDAVEAAGGLKEQADAEAINLARVLHDGEQIHIPVRGETPEPAGRGDSTAGASSAAGGDGAGSAADSAAGASGSAAADPNPGAKVDLNTADLTALQTLPGVGPVTAEAIIAHREEQPFAKVEDLLLVQGIGPKTFESLKDLVVVG</sequence>
<dbReference type="PANTHER" id="PTHR21180">
    <property type="entry name" value="ENDONUCLEASE/EXONUCLEASE/PHOSPHATASE FAMILY DOMAIN-CONTAINING PROTEIN 1"/>
    <property type="match status" value="1"/>
</dbReference>